<dbReference type="Pfam" id="PF01648">
    <property type="entry name" value="ACPS"/>
    <property type="match status" value="1"/>
</dbReference>
<feature type="domain" description="4'-phosphopantetheinyl transferase" evidence="3">
    <location>
        <begin position="93"/>
        <end position="199"/>
    </location>
</feature>
<dbReference type="GO" id="GO:0000287">
    <property type="term" value="F:magnesium ion binding"/>
    <property type="evidence" value="ECO:0007669"/>
    <property type="project" value="InterPro"/>
</dbReference>
<dbReference type="SUPFAM" id="SSF56214">
    <property type="entry name" value="4'-phosphopantetheinyl transferase"/>
    <property type="match status" value="2"/>
</dbReference>
<keyword evidence="5" id="KW-1185">Reference proteome</keyword>
<dbReference type="InterPro" id="IPR050559">
    <property type="entry name" value="P-Pant_transferase_sf"/>
</dbReference>
<keyword evidence="2 4" id="KW-0808">Transferase</keyword>
<evidence type="ECO:0000256" key="2">
    <source>
        <dbReference type="ARBA" id="ARBA00022679"/>
    </source>
</evidence>
<evidence type="ECO:0000313" key="4">
    <source>
        <dbReference type="EMBL" id="QSX79276.1"/>
    </source>
</evidence>
<dbReference type="GO" id="GO:0005829">
    <property type="term" value="C:cytosol"/>
    <property type="evidence" value="ECO:0007669"/>
    <property type="project" value="TreeGrafter"/>
</dbReference>
<name>A0A974Y625_9GAMM</name>
<protein>
    <submittedName>
        <fullName evidence="4">4'-phosphopantetheinyl transferase superfamily protein</fullName>
    </submittedName>
</protein>
<accession>A0A974Y625</accession>
<evidence type="ECO:0000256" key="1">
    <source>
        <dbReference type="ARBA" id="ARBA00010990"/>
    </source>
</evidence>
<dbReference type="AlphaFoldDB" id="A0A974Y625"/>
<dbReference type="RefSeq" id="WP_200614655.1">
    <property type="nucleotide sequence ID" value="NZ_CP071518.1"/>
</dbReference>
<dbReference type="PANTHER" id="PTHR12215:SF10">
    <property type="entry name" value="L-AMINOADIPATE-SEMIALDEHYDE DEHYDROGENASE-PHOSPHOPANTETHEINYL TRANSFERASE"/>
    <property type="match status" value="1"/>
</dbReference>
<dbReference type="GO" id="GO:0019878">
    <property type="term" value="P:lysine biosynthetic process via aminoadipic acid"/>
    <property type="evidence" value="ECO:0007669"/>
    <property type="project" value="TreeGrafter"/>
</dbReference>
<sequence>MPLRPDPPVSTAPAPPALPVGPLRWSWHPHRRGEPAEPAARDWLAGQLGHSPDTLPLQRDARGRPHLLSAGIDCSWSHSGEGLLVVLAQGVIVGADCERLHARPRALALARRFFTAPEHDWLAAQPAGEPRDRAFLRLWCAKESVLKAHGHGLSFGLERLRFEVQGERLRLIECDPELGDAAAWTLHELEPAAGYVAALAWRG</sequence>
<reference evidence="4 5" key="1">
    <citation type="submission" date="2021-03" db="EMBL/GenBank/DDBJ databases">
        <title>Lysobacter sp. nov. isolated from soil of gangwondo yeongwol, south Korea.</title>
        <authorList>
            <person name="Kim K.R."/>
            <person name="Kim K.H."/>
            <person name="Jeon C.O."/>
        </authorList>
    </citation>
    <scope>NUCLEOTIDE SEQUENCE [LARGE SCALE GENOMIC DNA]</scope>
    <source>
        <strain evidence="4 5">R19</strain>
    </source>
</reference>
<organism evidence="4 5">
    <name type="scientific">Agrilutibacter solisilvae</name>
    <dbReference type="NCBI Taxonomy" id="2763317"/>
    <lineage>
        <taxon>Bacteria</taxon>
        <taxon>Pseudomonadati</taxon>
        <taxon>Pseudomonadota</taxon>
        <taxon>Gammaproteobacteria</taxon>
        <taxon>Lysobacterales</taxon>
        <taxon>Lysobacteraceae</taxon>
        <taxon>Agrilutibacter</taxon>
    </lineage>
</organism>
<dbReference type="InterPro" id="IPR037143">
    <property type="entry name" value="4-PPantetheinyl_Trfase_dom_sf"/>
</dbReference>
<dbReference type="InterPro" id="IPR008278">
    <property type="entry name" value="4-PPantetheinyl_Trfase_dom"/>
</dbReference>
<dbReference type="Gene3D" id="3.90.470.20">
    <property type="entry name" value="4'-phosphopantetheinyl transferase domain"/>
    <property type="match status" value="1"/>
</dbReference>
<dbReference type="Proteomes" id="UP000639274">
    <property type="component" value="Chromosome"/>
</dbReference>
<gene>
    <name evidence="4" type="ORF">I8J32_005170</name>
</gene>
<dbReference type="PANTHER" id="PTHR12215">
    <property type="entry name" value="PHOSPHOPANTETHEINE TRANSFERASE"/>
    <property type="match status" value="1"/>
</dbReference>
<evidence type="ECO:0000313" key="5">
    <source>
        <dbReference type="Proteomes" id="UP000639274"/>
    </source>
</evidence>
<proteinExistence type="inferred from homology"/>
<comment type="similarity">
    <text evidence="1">Belongs to the P-Pant transferase superfamily. Gsp/Sfp/HetI/AcpT family.</text>
</comment>
<evidence type="ECO:0000259" key="3">
    <source>
        <dbReference type="Pfam" id="PF01648"/>
    </source>
</evidence>
<dbReference type="KEGG" id="lsf:I8J32_005170"/>
<dbReference type="GO" id="GO:0008897">
    <property type="term" value="F:holo-[acyl-carrier-protein] synthase activity"/>
    <property type="evidence" value="ECO:0007669"/>
    <property type="project" value="InterPro"/>
</dbReference>
<dbReference type="EMBL" id="CP071518">
    <property type="protein sequence ID" value="QSX79276.1"/>
    <property type="molecule type" value="Genomic_DNA"/>
</dbReference>